<feature type="region of interest" description="Disordered" evidence="3">
    <location>
        <begin position="382"/>
        <end position="401"/>
    </location>
</feature>
<organism evidence="5 6">
    <name type="scientific">Blyttiomyces helicus</name>
    <dbReference type="NCBI Taxonomy" id="388810"/>
    <lineage>
        <taxon>Eukaryota</taxon>
        <taxon>Fungi</taxon>
        <taxon>Fungi incertae sedis</taxon>
        <taxon>Chytridiomycota</taxon>
        <taxon>Chytridiomycota incertae sedis</taxon>
        <taxon>Chytridiomycetes</taxon>
        <taxon>Chytridiomycetes incertae sedis</taxon>
        <taxon>Blyttiomyces</taxon>
    </lineage>
</organism>
<gene>
    <name evidence="5" type="ORF">BDK51DRAFT_12680</name>
</gene>
<dbReference type="SUPFAM" id="SSF48056">
    <property type="entry name" value="Di-copper centre-containing domain"/>
    <property type="match status" value="1"/>
</dbReference>
<proteinExistence type="predicted"/>
<dbReference type="OrthoDB" id="6132182at2759"/>
<reference evidence="6" key="1">
    <citation type="journal article" date="2018" name="Nat. Microbiol.">
        <title>Leveraging single-cell genomics to expand the fungal tree of life.</title>
        <authorList>
            <person name="Ahrendt S.R."/>
            <person name="Quandt C.A."/>
            <person name="Ciobanu D."/>
            <person name="Clum A."/>
            <person name="Salamov A."/>
            <person name="Andreopoulos B."/>
            <person name="Cheng J.F."/>
            <person name="Woyke T."/>
            <person name="Pelin A."/>
            <person name="Henrissat B."/>
            <person name="Reynolds N.K."/>
            <person name="Benny G.L."/>
            <person name="Smith M.E."/>
            <person name="James T.Y."/>
            <person name="Grigoriev I.V."/>
        </authorList>
    </citation>
    <scope>NUCLEOTIDE SEQUENCE [LARGE SCALE GENOMIC DNA]</scope>
</reference>
<protein>
    <recommendedName>
        <fullName evidence="4">Tyrosinase copper-binding domain-containing protein</fullName>
    </recommendedName>
</protein>
<dbReference type="InterPro" id="IPR002227">
    <property type="entry name" value="Tyrosinase_Cu-bd"/>
</dbReference>
<keyword evidence="1" id="KW-0479">Metal-binding</keyword>
<dbReference type="PRINTS" id="PR00092">
    <property type="entry name" value="TYROSINASE"/>
</dbReference>
<dbReference type="PANTHER" id="PTHR11474">
    <property type="entry name" value="TYROSINASE FAMILY MEMBER"/>
    <property type="match status" value="1"/>
</dbReference>
<keyword evidence="6" id="KW-1185">Reference proteome</keyword>
<dbReference type="InterPro" id="IPR050316">
    <property type="entry name" value="Tyrosinase/Hemocyanin"/>
</dbReference>
<dbReference type="Gene3D" id="1.10.1280.10">
    <property type="entry name" value="Di-copper center containing domain from catechol oxidase"/>
    <property type="match status" value="1"/>
</dbReference>
<evidence type="ECO:0000256" key="1">
    <source>
        <dbReference type="ARBA" id="ARBA00022723"/>
    </source>
</evidence>
<feature type="region of interest" description="Disordered" evidence="3">
    <location>
        <begin position="311"/>
        <end position="343"/>
    </location>
</feature>
<dbReference type="GO" id="GO:0046872">
    <property type="term" value="F:metal ion binding"/>
    <property type="evidence" value="ECO:0007669"/>
    <property type="project" value="UniProtKB-KW"/>
</dbReference>
<accession>A0A4P9WSQ3</accession>
<dbReference type="PROSITE" id="PS00498">
    <property type="entry name" value="TYROSINASE_2"/>
    <property type="match status" value="1"/>
</dbReference>
<evidence type="ECO:0000313" key="6">
    <source>
        <dbReference type="Proteomes" id="UP000269721"/>
    </source>
</evidence>
<dbReference type="Proteomes" id="UP000269721">
    <property type="component" value="Unassembled WGS sequence"/>
</dbReference>
<dbReference type="EMBL" id="KZ994028">
    <property type="protein sequence ID" value="RKO94056.1"/>
    <property type="molecule type" value="Genomic_DNA"/>
</dbReference>
<evidence type="ECO:0000259" key="4">
    <source>
        <dbReference type="PROSITE" id="PS00498"/>
    </source>
</evidence>
<feature type="domain" description="Tyrosinase copper-binding" evidence="4">
    <location>
        <begin position="214"/>
        <end position="225"/>
    </location>
</feature>
<dbReference type="Pfam" id="PF00264">
    <property type="entry name" value="Tyrosinase"/>
    <property type="match status" value="1"/>
</dbReference>
<keyword evidence="2" id="KW-0186">Copper</keyword>
<dbReference type="InterPro" id="IPR008922">
    <property type="entry name" value="Di-copper_centre_dom_sf"/>
</dbReference>
<evidence type="ECO:0000313" key="5">
    <source>
        <dbReference type="EMBL" id="RKO94056.1"/>
    </source>
</evidence>
<evidence type="ECO:0000256" key="2">
    <source>
        <dbReference type="ARBA" id="ARBA00023008"/>
    </source>
</evidence>
<feature type="non-terminal residue" evidence="5">
    <location>
        <position position="452"/>
    </location>
</feature>
<dbReference type="GO" id="GO:0016491">
    <property type="term" value="F:oxidoreductase activity"/>
    <property type="evidence" value="ECO:0007669"/>
    <property type="project" value="InterPro"/>
</dbReference>
<name>A0A4P9WSQ3_9FUNG</name>
<dbReference type="AlphaFoldDB" id="A0A4P9WSQ3"/>
<feature type="compositionally biased region" description="Gly residues" evidence="3">
    <location>
        <begin position="319"/>
        <end position="339"/>
    </location>
</feature>
<dbReference type="PANTHER" id="PTHR11474:SF126">
    <property type="entry name" value="TYROSINASE-LIKE PROTEIN TYR-1-RELATED"/>
    <property type="match status" value="1"/>
</dbReference>
<feature type="non-terminal residue" evidence="5">
    <location>
        <position position="1"/>
    </location>
</feature>
<evidence type="ECO:0000256" key="3">
    <source>
        <dbReference type="SAM" id="MobiDB-lite"/>
    </source>
</evidence>
<sequence>CTTPLVRREFRELSEADRQGYLQAVLCLRSSPSRLDPSLVQSPSAWDDLVWAHWQAQDQAHNTAAFPPWHRVFLAIYDAALQTCNWTNGPVYYDWSHDSQAPEQSEIWSDKYFGGNGSPDPSGCIQSGPFSNIQATFPTPHCVNRQFQTGSAEDPSNTQYGDMIGAQFSPVELEFIIDVSDYDSFRQGLEAHPHNQFHTAVGGDLTDPRTSVNDPIFFSHHCNIDRWYWKWQQANPSTAHTYAGNTNPQNPGTEDAQITDMLTFYGMWPDTPVSQAVDPQANGLCYTYSKSIAPASITDPIDETITGDLQSERANGPVAGQGGPGGPSGPDGPVFGPGGPQSLAKRDYATLRSGFNAYKAAQSGSYGSSAPPRYQPNYVKHAYGPKGHPSNPHTPHPYDRDDQYNLRHHQYLDEGFLRRMNYDDERIAKIRYEEDHLHEFVDYVNAVDGFVS</sequence>